<dbReference type="PANTHER" id="PTHR34703:SF1">
    <property type="entry name" value="ANTIPORTER SUBUNIT MNHG2-RELATED"/>
    <property type="match status" value="1"/>
</dbReference>
<evidence type="ECO:0000256" key="1">
    <source>
        <dbReference type="SAM" id="Phobius"/>
    </source>
</evidence>
<evidence type="ECO:0000313" key="3">
    <source>
        <dbReference type="Proteomes" id="UP000007374"/>
    </source>
</evidence>
<dbReference type="eggNOG" id="COG1320">
    <property type="taxonomic scope" value="Bacteria"/>
</dbReference>
<reference evidence="2 3" key="1">
    <citation type="journal article" date="2012" name="J. Bacteriol.">
        <title>Genome Sequence of Nitratireductor indicus Type Strain C115.</title>
        <authorList>
            <person name="Lai Q."/>
            <person name="Li G."/>
            <person name="Yu Z."/>
            <person name="Shao Z."/>
        </authorList>
    </citation>
    <scope>NUCLEOTIDE SEQUENCE [LARGE SCALE GENOMIC DNA]</scope>
    <source>
        <strain evidence="2 3">C115</strain>
    </source>
</reference>
<dbReference type="PANTHER" id="PTHR34703">
    <property type="entry name" value="ANTIPORTER SUBUNIT MNHG2-RELATED"/>
    <property type="match status" value="1"/>
</dbReference>
<proteinExistence type="predicted"/>
<dbReference type="EMBL" id="AMSI01000016">
    <property type="protein sequence ID" value="EKF40613.1"/>
    <property type="molecule type" value="Genomic_DNA"/>
</dbReference>
<evidence type="ECO:0000313" key="2">
    <source>
        <dbReference type="EMBL" id="EKF40613.1"/>
    </source>
</evidence>
<accession>K2MZH8</accession>
<sequence length="125" mass="13132">MMETAQNLITGGLMIIGASFTLAAAIGLLRLPDLYTRMHAASKAGTLGSGVMLIALAVFANDQAIVTRAIAAVVFFLLTAPISAHLLAKAAYAAGYRLWDNSLHDEMAGVVHKPAPADPEKDEEL</sequence>
<organism evidence="2 3">
    <name type="scientific">Nitratireductor indicus C115</name>
    <dbReference type="NCBI Taxonomy" id="1231190"/>
    <lineage>
        <taxon>Bacteria</taxon>
        <taxon>Pseudomonadati</taxon>
        <taxon>Pseudomonadota</taxon>
        <taxon>Alphaproteobacteria</taxon>
        <taxon>Hyphomicrobiales</taxon>
        <taxon>Phyllobacteriaceae</taxon>
        <taxon>Nitratireductor</taxon>
    </lineage>
</organism>
<dbReference type="InterPro" id="IPR005133">
    <property type="entry name" value="PhaG_MnhG_YufB"/>
</dbReference>
<feature type="transmembrane region" description="Helical" evidence="1">
    <location>
        <begin position="65"/>
        <end position="88"/>
    </location>
</feature>
<comment type="caution">
    <text evidence="2">The sequence shown here is derived from an EMBL/GenBank/DDBJ whole genome shotgun (WGS) entry which is preliminary data.</text>
</comment>
<feature type="transmembrane region" description="Helical" evidence="1">
    <location>
        <begin position="41"/>
        <end position="59"/>
    </location>
</feature>
<protein>
    <submittedName>
        <fullName evidence="2">Monovalent cation/H+ antiporter subunit G</fullName>
    </submittedName>
</protein>
<dbReference type="Proteomes" id="UP000007374">
    <property type="component" value="Unassembled WGS sequence"/>
</dbReference>
<dbReference type="NCBIfam" id="TIGR01300">
    <property type="entry name" value="CPA3_mnhG_phaG"/>
    <property type="match status" value="1"/>
</dbReference>
<dbReference type="Pfam" id="PF03334">
    <property type="entry name" value="PhaG_MnhG_YufB"/>
    <property type="match status" value="1"/>
</dbReference>
<keyword evidence="1" id="KW-0812">Transmembrane</keyword>
<name>K2MZH8_9HYPH</name>
<gene>
    <name evidence="2" type="ORF">NA8A_19730</name>
</gene>
<dbReference type="AlphaFoldDB" id="K2MZH8"/>
<dbReference type="PATRIC" id="fig|1231190.3.peg.4075"/>
<keyword evidence="1" id="KW-1133">Transmembrane helix</keyword>
<dbReference type="OrthoDB" id="4427992at2"/>
<dbReference type="RefSeq" id="WP_009452158.1">
    <property type="nucleotide sequence ID" value="NZ_AMSI01000016.1"/>
</dbReference>
<keyword evidence="3" id="KW-1185">Reference proteome</keyword>
<keyword evidence="1" id="KW-0472">Membrane</keyword>
<feature type="transmembrane region" description="Helical" evidence="1">
    <location>
        <begin position="6"/>
        <end position="29"/>
    </location>
</feature>
<dbReference type="GO" id="GO:0015385">
    <property type="term" value="F:sodium:proton antiporter activity"/>
    <property type="evidence" value="ECO:0007669"/>
    <property type="project" value="TreeGrafter"/>
</dbReference>
<dbReference type="STRING" id="721133.SAMN05216176_103433"/>
<dbReference type="NCBIfam" id="NF009314">
    <property type="entry name" value="PRK12674.1-2"/>
    <property type="match status" value="1"/>
</dbReference>